<dbReference type="CDD" id="cd16917">
    <property type="entry name" value="HATPase_UhpB-NarQ-NarX-like"/>
    <property type="match status" value="1"/>
</dbReference>
<keyword evidence="6" id="KW-1133">Transmembrane helix</keyword>
<evidence type="ECO:0000256" key="2">
    <source>
        <dbReference type="ARBA" id="ARBA00022475"/>
    </source>
</evidence>
<dbReference type="SMART" id="SM00065">
    <property type="entry name" value="GAF"/>
    <property type="match status" value="1"/>
</dbReference>
<evidence type="ECO:0000256" key="7">
    <source>
        <dbReference type="ARBA" id="ARBA00023012"/>
    </source>
</evidence>
<dbReference type="InterPro" id="IPR050482">
    <property type="entry name" value="Sensor_HK_TwoCompSys"/>
</dbReference>
<dbReference type="Gene3D" id="1.20.5.1930">
    <property type="match status" value="1"/>
</dbReference>
<dbReference type="Gene3D" id="3.30.565.10">
    <property type="entry name" value="Histidine kinase-like ATPase, C-terminal domain"/>
    <property type="match status" value="1"/>
</dbReference>
<dbReference type="Gene3D" id="3.30.450.40">
    <property type="match status" value="1"/>
</dbReference>
<dbReference type="InterPro" id="IPR011712">
    <property type="entry name" value="Sig_transdc_His_kin_sub3_dim/P"/>
</dbReference>
<dbReference type="Pfam" id="PF02518">
    <property type="entry name" value="HATPase_c"/>
    <property type="match status" value="1"/>
</dbReference>
<dbReference type="EMBL" id="AP019377">
    <property type="protein sequence ID" value="BBH92429.1"/>
    <property type="molecule type" value="Genomic_DNA"/>
</dbReference>
<dbReference type="InterPro" id="IPR029016">
    <property type="entry name" value="GAF-like_dom_sf"/>
</dbReference>
<dbReference type="SUPFAM" id="SSF55874">
    <property type="entry name" value="ATPase domain of HSP90 chaperone/DNA topoisomerase II/histidine kinase"/>
    <property type="match status" value="1"/>
</dbReference>
<dbReference type="GO" id="GO:0000155">
    <property type="term" value="F:phosphorelay sensor kinase activity"/>
    <property type="evidence" value="ECO:0007669"/>
    <property type="project" value="InterPro"/>
</dbReference>
<keyword evidence="4" id="KW-0812">Transmembrane</keyword>
<evidence type="ECO:0000259" key="10">
    <source>
        <dbReference type="PROSITE" id="PS50109"/>
    </source>
</evidence>
<dbReference type="InterPro" id="IPR005467">
    <property type="entry name" value="His_kinase_dom"/>
</dbReference>
<feature type="domain" description="Histidine kinase" evidence="10">
    <location>
        <begin position="363"/>
        <end position="456"/>
    </location>
</feature>
<accession>A0A455SZB0</accession>
<dbReference type="PANTHER" id="PTHR24421">
    <property type="entry name" value="NITRATE/NITRITE SENSOR PROTEIN NARX-RELATED"/>
    <property type="match status" value="1"/>
</dbReference>
<evidence type="ECO:0000256" key="5">
    <source>
        <dbReference type="ARBA" id="ARBA00022777"/>
    </source>
</evidence>
<name>A0A455SZB0_9CHLR</name>
<keyword evidence="9" id="KW-0175">Coiled coil</keyword>
<dbReference type="InterPro" id="IPR003594">
    <property type="entry name" value="HATPase_dom"/>
</dbReference>
<dbReference type="InterPro" id="IPR036890">
    <property type="entry name" value="HATPase_C_sf"/>
</dbReference>
<dbReference type="GO" id="GO:0046983">
    <property type="term" value="F:protein dimerization activity"/>
    <property type="evidence" value="ECO:0007669"/>
    <property type="project" value="InterPro"/>
</dbReference>
<dbReference type="PROSITE" id="PS50109">
    <property type="entry name" value="HIS_KIN"/>
    <property type="match status" value="1"/>
</dbReference>
<keyword evidence="3" id="KW-0808">Transferase</keyword>
<evidence type="ECO:0000313" key="11">
    <source>
        <dbReference type="EMBL" id="BBH92429.1"/>
    </source>
</evidence>
<evidence type="ECO:0000256" key="3">
    <source>
        <dbReference type="ARBA" id="ARBA00022679"/>
    </source>
</evidence>
<keyword evidence="5" id="KW-0418">Kinase</keyword>
<organism evidence="11">
    <name type="scientific">Thermogemmatispora argillosa</name>
    <dbReference type="NCBI Taxonomy" id="2045280"/>
    <lineage>
        <taxon>Bacteria</taxon>
        <taxon>Bacillati</taxon>
        <taxon>Chloroflexota</taxon>
        <taxon>Ktedonobacteria</taxon>
        <taxon>Thermogemmatisporales</taxon>
        <taxon>Thermogemmatisporaceae</taxon>
        <taxon>Thermogemmatispora</taxon>
    </lineage>
</organism>
<keyword evidence="7" id="KW-0902">Two-component regulatory system</keyword>
<dbReference type="AlphaFoldDB" id="A0A455SZB0"/>
<evidence type="ECO:0000256" key="4">
    <source>
        <dbReference type="ARBA" id="ARBA00022692"/>
    </source>
</evidence>
<evidence type="ECO:0000256" key="8">
    <source>
        <dbReference type="ARBA" id="ARBA00023136"/>
    </source>
</evidence>
<keyword evidence="8" id="KW-0472">Membrane</keyword>
<evidence type="ECO:0000256" key="6">
    <source>
        <dbReference type="ARBA" id="ARBA00022989"/>
    </source>
</evidence>
<protein>
    <recommendedName>
        <fullName evidence="10">Histidine kinase domain-containing protein</fullName>
    </recommendedName>
</protein>
<gene>
    <name evidence="11" type="ORF">KTA_06280</name>
</gene>
<dbReference type="InterPro" id="IPR003018">
    <property type="entry name" value="GAF"/>
</dbReference>
<dbReference type="GO" id="GO:0005886">
    <property type="term" value="C:plasma membrane"/>
    <property type="evidence" value="ECO:0007669"/>
    <property type="project" value="UniProtKB-SubCell"/>
</dbReference>
<evidence type="ECO:0000256" key="9">
    <source>
        <dbReference type="SAM" id="Coils"/>
    </source>
</evidence>
<evidence type="ECO:0000256" key="1">
    <source>
        <dbReference type="ARBA" id="ARBA00004651"/>
    </source>
</evidence>
<dbReference type="Pfam" id="PF13185">
    <property type="entry name" value="GAF_2"/>
    <property type="match status" value="1"/>
</dbReference>
<sequence>MIQTSDDSQTNLIASLQERAEELAQLNRIAIALTSEFDLQRLLQMITDAARKVTAAEYAAFFLIPELTGEEPERRSKKGLFHLAAISGEHGVAEHFRHVGPVEGVGVLHPVFWKGTSVLVDDVLADRRYVGIPRGHIPVRSFLGVQLRTREGSILGAFLIGHTQPNRFKPRHVELIEALSAQAAVAIHNAQLIARERRAMEEQAARLEREVRERTAELERRNQELTRVATDLQTLHHELTEAQKRQMLADERSRIAQELHDRVQQTLFTIGLKADWALEQLPPGSPLERPLRTIKQLASLGTAQVRDAIFALSSSEPQTQDGGLISRLHTLIHDLRESAAGLDMDLVVAEWASAPPPEVEKALFSVAREALSNVLRHAQATTVVVTVQVTRTQAMLVVQDNGVGLAPEILENYRHNPAHLGLRGMQQRVSDCGGRLLLVNGEEGGLIVKAVIPLDSPADRR</sequence>
<dbReference type="PANTHER" id="PTHR24421:SF37">
    <property type="entry name" value="SENSOR HISTIDINE KINASE NARS"/>
    <property type="match status" value="1"/>
</dbReference>
<comment type="subcellular location">
    <subcellularLocation>
        <location evidence="1">Cell membrane</location>
        <topology evidence="1">Multi-pass membrane protein</topology>
    </subcellularLocation>
</comment>
<feature type="coiled-coil region" evidence="9">
    <location>
        <begin position="190"/>
        <end position="235"/>
    </location>
</feature>
<dbReference type="Pfam" id="PF07730">
    <property type="entry name" value="HisKA_3"/>
    <property type="match status" value="1"/>
</dbReference>
<dbReference type="SUPFAM" id="SSF55781">
    <property type="entry name" value="GAF domain-like"/>
    <property type="match status" value="1"/>
</dbReference>
<keyword evidence="2" id="KW-1003">Cell membrane</keyword>
<dbReference type="SMART" id="SM00387">
    <property type="entry name" value="HATPase_c"/>
    <property type="match status" value="1"/>
</dbReference>
<proteinExistence type="predicted"/>
<reference evidence="11" key="1">
    <citation type="submission" date="2018-12" db="EMBL/GenBank/DDBJ databases">
        <title>Novel natural products biosynthetic potential of the class Ktedonobacteria.</title>
        <authorList>
            <person name="Zheng Y."/>
            <person name="Saitou A."/>
            <person name="Wang C.M."/>
            <person name="Toyoda A."/>
            <person name="Minakuchi Y."/>
            <person name="Sekiguchi Y."/>
            <person name="Ueda K."/>
            <person name="Takano H."/>
            <person name="Sakai Y."/>
            <person name="Yokota A."/>
            <person name="Yabe S."/>
        </authorList>
    </citation>
    <scope>NUCLEOTIDE SEQUENCE</scope>
    <source>
        <strain evidence="11">A3-2</strain>
    </source>
</reference>